<name>A0AA87ZZX2_FICCA</name>
<evidence type="ECO:0000256" key="2">
    <source>
        <dbReference type="ARBA" id="ARBA00023015"/>
    </source>
</evidence>
<accession>A0AA87ZZX2</accession>
<reference evidence="7" key="1">
    <citation type="submission" date="2023-07" db="EMBL/GenBank/DDBJ databases">
        <title>draft genome sequence of fig (Ficus carica).</title>
        <authorList>
            <person name="Takahashi T."/>
            <person name="Nishimura K."/>
        </authorList>
    </citation>
    <scope>NUCLEOTIDE SEQUENCE</scope>
</reference>
<dbReference type="PROSITE" id="PS51032">
    <property type="entry name" value="AP2_ERF"/>
    <property type="match status" value="1"/>
</dbReference>
<keyword evidence="4" id="KW-0804">Transcription</keyword>
<dbReference type="Proteomes" id="UP001187192">
    <property type="component" value="Unassembled WGS sequence"/>
</dbReference>
<dbReference type="CDD" id="cd00018">
    <property type="entry name" value="AP2"/>
    <property type="match status" value="1"/>
</dbReference>
<gene>
    <name evidence="7" type="ORF">TIFTF001_012185</name>
</gene>
<evidence type="ECO:0000259" key="6">
    <source>
        <dbReference type="PROSITE" id="PS51032"/>
    </source>
</evidence>
<dbReference type="EMBL" id="BTGU01000015">
    <property type="protein sequence ID" value="GMN42980.1"/>
    <property type="molecule type" value="Genomic_DNA"/>
</dbReference>
<keyword evidence="2" id="KW-0805">Transcription regulation</keyword>
<protein>
    <recommendedName>
        <fullName evidence="6">AP2/ERF domain-containing protein</fullName>
    </recommendedName>
</protein>
<comment type="caution">
    <text evidence="7">The sequence shown here is derived from an EMBL/GenBank/DDBJ whole genome shotgun (WGS) entry which is preliminary data.</text>
</comment>
<keyword evidence="3" id="KW-0238">DNA-binding</keyword>
<dbReference type="AlphaFoldDB" id="A0AA87ZZX2"/>
<evidence type="ECO:0000256" key="3">
    <source>
        <dbReference type="ARBA" id="ARBA00023125"/>
    </source>
</evidence>
<dbReference type="SUPFAM" id="SSF54171">
    <property type="entry name" value="DNA-binding domain"/>
    <property type="match status" value="1"/>
</dbReference>
<dbReference type="GO" id="GO:0003700">
    <property type="term" value="F:DNA-binding transcription factor activity"/>
    <property type="evidence" value="ECO:0007669"/>
    <property type="project" value="InterPro"/>
</dbReference>
<comment type="subcellular location">
    <subcellularLocation>
        <location evidence="1">Nucleus</location>
    </subcellularLocation>
</comment>
<evidence type="ECO:0000256" key="5">
    <source>
        <dbReference type="ARBA" id="ARBA00023242"/>
    </source>
</evidence>
<dbReference type="FunFam" id="3.30.730.10:FF:000001">
    <property type="entry name" value="Ethylene-responsive transcription factor 2"/>
    <property type="match status" value="1"/>
</dbReference>
<dbReference type="InterPro" id="IPR016177">
    <property type="entry name" value="DNA-bd_dom_sf"/>
</dbReference>
<dbReference type="Pfam" id="PF00847">
    <property type="entry name" value="AP2"/>
    <property type="match status" value="1"/>
</dbReference>
<evidence type="ECO:0000256" key="4">
    <source>
        <dbReference type="ARBA" id="ARBA00023163"/>
    </source>
</evidence>
<keyword evidence="8" id="KW-1185">Reference proteome</keyword>
<dbReference type="PANTHER" id="PTHR31194">
    <property type="entry name" value="SHN SHINE , DNA BINDING / TRANSCRIPTION FACTOR"/>
    <property type="match status" value="1"/>
</dbReference>
<dbReference type="InterPro" id="IPR050913">
    <property type="entry name" value="AP2/ERF_ERF"/>
</dbReference>
<dbReference type="GO" id="GO:0003677">
    <property type="term" value="F:DNA binding"/>
    <property type="evidence" value="ECO:0007669"/>
    <property type="project" value="UniProtKB-KW"/>
</dbReference>
<dbReference type="PRINTS" id="PR00367">
    <property type="entry name" value="ETHRSPELEMNT"/>
</dbReference>
<evidence type="ECO:0000256" key="1">
    <source>
        <dbReference type="ARBA" id="ARBA00004123"/>
    </source>
</evidence>
<organism evidence="7 8">
    <name type="scientific">Ficus carica</name>
    <name type="common">Common fig</name>
    <dbReference type="NCBI Taxonomy" id="3494"/>
    <lineage>
        <taxon>Eukaryota</taxon>
        <taxon>Viridiplantae</taxon>
        <taxon>Streptophyta</taxon>
        <taxon>Embryophyta</taxon>
        <taxon>Tracheophyta</taxon>
        <taxon>Spermatophyta</taxon>
        <taxon>Magnoliopsida</taxon>
        <taxon>eudicotyledons</taxon>
        <taxon>Gunneridae</taxon>
        <taxon>Pentapetalae</taxon>
        <taxon>rosids</taxon>
        <taxon>fabids</taxon>
        <taxon>Rosales</taxon>
        <taxon>Moraceae</taxon>
        <taxon>Ficeae</taxon>
        <taxon>Ficus</taxon>
    </lineage>
</organism>
<feature type="domain" description="AP2/ERF" evidence="6">
    <location>
        <begin position="98"/>
        <end position="155"/>
    </location>
</feature>
<evidence type="ECO:0000313" key="7">
    <source>
        <dbReference type="EMBL" id="GMN42980.1"/>
    </source>
</evidence>
<keyword evidence="5" id="KW-0539">Nucleus</keyword>
<proteinExistence type="predicted"/>
<dbReference type="PANTHER" id="PTHR31194:SF140">
    <property type="entry name" value="ETHYLENE-RESPONSIVE TRANSCRIPTION FACTOR CRF2"/>
    <property type="match status" value="1"/>
</dbReference>
<dbReference type="SMART" id="SM00380">
    <property type="entry name" value="AP2"/>
    <property type="match status" value="1"/>
</dbReference>
<sequence>MGSVKFTEHRTVTSKLVKSCSSELTRVVRISVTDEEATDSSSGEETECGGGDAVFRRVKRHVNEVRIEEFSRPRLMEKKANARRSSKDHEEYFPKERKFRGVRRRPWGRWAAEIRDPLRRTRIWLGTYDTAEEAALVYDRAAVRIRGPDALTNFGSEATAAAAAVSSDDGVLVSGYDSGRDSSQVMCSPTSVLRFQPVVDAKTGGEVESGIGGGGKEEWNWAEDFVNLDSDFLGDCLYEESTVAPPPLFAVDEEEVRVPAAISEEEEYGDVLVDLDGDFGSCKWDVDHYFQDTLGMELS</sequence>
<evidence type="ECO:0000313" key="8">
    <source>
        <dbReference type="Proteomes" id="UP001187192"/>
    </source>
</evidence>
<dbReference type="InterPro" id="IPR036955">
    <property type="entry name" value="AP2/ERF_dom_sf"/>
</dbReference>
<dbReference type="Gene3D" id="3.30.730.10">
    <property type="entry name" value="AP2/ERF domain"/>
    <property type="match status" value="1"/>
</dbReference>
<dbReference type="GO" id="GO:0005634">
    <property type="term" value="C:nucleus"/>
    <property type="evidence" value="ECO:0007669"/>
    <property type="project" value="UniProtKB-SubCell"/>
</dbReference>
<dbReference type="InterPro" id="IPR001471">
    <property type="entry name" value="AP2/ERF_dom"/>
</dbReference>